<dbReference type="EMBL" id="GGEC01015916">
    <property type="protein sequence ID" value="MBW96399.1"/>
    <property type="molecule type" value="Transcribed_RNA"/>
</dbReference>
<protein>
    <submittedName>
        <fullName evidence="1">Uncharacterized protein</fullName>
    </submittedName>
</protein>
<accession>A0A2P2JSH9</accession>
<proteinExistence type="predicted"/>
<reference evidence="1" key="1">
    <citation type="submission" date="2018-02" db="EMBL/GenBank/DDBJ databases">
        <title>Rhizophora mucronata_Transcriptome.</title>
        <authorList>
            <person name="Meera S.P."/>
            <person name="Sreeshan A."/>
            <person name="Augustine A."/>
        </authorList>
    </citation>
    <scope>NUCLEOTIDE SEQUENCE</scope>
    <source>
        <tissue evidence="1">Leaf</tissue>
    </source>
</reference>
<evidence type="ECO:0000313" key="1">
    <source>
        <dbReference type="EMBL" id="MBW96399.1"/>
    </source>
</evidence>
<organism evidence="1">
    <name type="scientific">Rhizophora mucronata</name>
    <name type="common">Asiatic mangrove</name>
    <dbReference type="NCBI Taxonomy" id="61149"/>
    <lineage>
        <taxon>Eukaryota</taxon>
        <taxon>Viridiplantae</taxon>
        <taxon>Streptophyta</taxon>
        <taxon>Embryophyta</taxon>
        <taxon>Tracheophyta</taxon>
        <taxon>Spermatophyta</taxon>
        <taxon>Magnoliopsida</taxon>
        <taxon>eudicotyledons</taxon>
        <taxon>Gunneridae</taxon>
        <taxon>Pentapetalae</taxon>
        <taxon>rosids</taxon>
        <taxon>fabids</taxon>
        <taxon>Malpighiales</taxon>
        <taxon>Rhizophoraceae</taxon>
        <taxon>Rhizophora</taxon>
    </lineage>
</organism>
<name>A0A2P2JSH9_RHIMU</name>
<sequence>MVEGYCSPD</sequence>